<evidence type="ECO:0000313" key="5">
    <source>
        <dbReference type="EMBL" id="MEY8001661.1"/>
    </source>
</evidence>
<dbReference type="EC" id="2.7.7.61" evidence="1"/>
<accession>A0ABV4BVE4</accession>
<evidence type="ECO:0000256" key="1">
    <source>
        <dbReference type="ARBA" id="ARBA00012524"/>
    </source>
</evidence>
<protein>
    <recommendedName>
        <fullName evidence="1">citrate lyase holo-[acyl-carrier protein] synthase</fullName>
        <ecNumber evidence="1">2.7.7.61</ecNumber>
    </recommendedName>
</protein>
<comment type="caution">
    <text evidence="5">The sequence shown here is derived from an EMBL/GenBank/DDBJ whole genome shotgun (WGS) entry which is preliminary data.</text>
</comment>
<keyword evidence="6" id="KW-1185">Reference proteome</keyword>
<keyword evidence="5" id="KW-0456">Lyase</keyword>
<dbReference type="EMBL" id="JBGEWD010000022">
    <property type="protein sequence ID" value="MEY8001661.1"/>
    <property type="molecule type" value="Genomic_DNA"/>
</dbReference>
<dbReference type="InterPro" id="IPR005551">
    <property type="entry name" value="CitX"/>
</dbReference>
<dbReference type="GO" id="GO:0050519">
    <property type="term" value="F:holo-citrate lyase synthase activity"/>
    <property type="evidence" value="ECO:0007669"/>
    <property type="project" value="UniProtKB-EC"/>
</dbReference>
<keyword evidence="2 5" id="KW-0808">Transferase</keyword>
<proteinExistence type="predicted"/>
<evidence type="ECO:0000313" key="6">
    <source>
        <dbReference type="Proteomes" id="UP001564657"/>
    </source>
</evidence>
<dbReference type="GO" id="GO:0016829">
    <property type="term" value="F:lyase activity"/>
    <property type="evidence" value="ECO:0007669"/>
    <property type="project" value="UniProtKB-KW"/>
</dbReference>
<reference evidence="5 6" key="1">
    <citation type="submission" date="2024-08" db="EMBL/GenBank/DDBJ databases">
        <title>Clostridium lapicellarii sp. nov., and Clostridium renhuaiense sp. nov., two species isolated from the mud in a fermentation cellar used for producing sauce-flavour Chinese liquors.</title>
        <authorList>
            <person name="Yang F."/>
            <person name="Wang H."/>
            <person name="Chen L.Q."/>
            <person name="Zhou N."/>
            <person name="Lu J.J."/>
            <person name="Pu X.X."/>
            <person name="Wan B."/>
            <person name="Wang L."/>
            <person name="Liu S.J."/>
        </authorList>
    </citation>
    <scope>NUCLEOTIDE SEQUENCE [LARGE SCALE GENOMIC DNA]</scope>
    <source>
        <strain evidence="5 6">MT-5</strain>
    </source>
</reference>
<evidence type="ECO:0000256" key="3">
    <source>
        <dbReference type="ARBA" id="ARBA00022695"/>
    </source>
</evidence>
<evidence type="ECO:0000256" key="2">
    <source>
        <dbReference type="ARBA" id="ARBA00022679"/>
    </source>
</evidence>
<dbReference type="RefSeq" id="WP_369705554.1">
    <property type="nucleotide sequence ID" value="NZ_JBGEWD010000022.1"/>
</dbReference>
<sequence length="229" mass="26728">MSSDLTENNFITEYDIFKEHKDSNESIDKLDSKMKGKLIKSIYMECISKNYNGIDSIISKKYTMEDIVRDREERMSRQEWLIRDYLSPLISIRVNYPGLNKNNCVSFIIMKVFSALVIDKFKDKIMYKDLQATAEGPVLTLIINEDVYKIKKLAINVEDNHFLGRFVDIDVFGNNGVELSRRELGLESRRCYICGQEAYNCAGSGRYDVDEIKEYIENKLEEYLKNKLS</sequence>
<name>A0ABV4BVE4_9CLOT</name>
<dbReference type="Pfam" id="PF03802">
    <property type="entry name" value="CitX"/>
    <property type="match status" value="1"/>
</dbReference>
<dbReference type="NCBIfam" id="TIGR03124">
    <property type="entry name" value="citrate_citX"/>
    <property type="match status" value="1"/>
</dbReference>
<organism evidence="5 6">
    <name type="scientific">Clostridium moutaii</name>
    <dbReference type="NCBI Taxonomy" id="3240932"/>
    <lineage>
        <taxon>Bacteria</taxon>
        <taxon>Bacillati</taxon>
        <taxon>Bacillota</taxon>
        <taxon>Clostridia</taxon>
        <taxon>Eubacteriales</taxon>
        <taxon>Clostridiaceae</taxon>
        <taxon>Clostridium</taxon>
    </lineage>
</organism>
<evidence type="ECO:0000256" key="4">
    <source>
        <dbReference type="ARBA" id="ARBA00048574"/>
    </source>
</evidence>
<dbReference type="Proteomes" id="UP001564657">
    <property type="component" value="Unassembled WGS sequence"/>
</dbReference>
<comment type="catalytic activity">
    <reaction evidence="4">
        <text>apo-[citrate lyase ACP] + 2'-(5''-triphospho-alpha-D-ribosyl)-3'-dephospho-CoA = holo-[citrate lyase ACP] + diphosphate</text>
        <dbReference type="Rhea" id="RHEA:16333"/>
        <dbReference type="Rhea" id="RHEA-COMP:10157"/>
        <dbReference type="Rhea" id="RHEA-COMP:10158"/>
        <dbReference type="ChEBI" id="CHEBI:29999"/>
        <dbReference type="ChEBI" id="CHEBI:33019"/>
        <dbReference type="ChEBI" id="CHEBI:61378"/>
        <dbReference type="ChEBI" id="CHEBI:82683"/>
        <dbReference type="EC" id="2.7.7.61"/>
    </reaction>
</comment>
<gene>
    <name evidence="5" type="primary">citX</name>
    <name evidence="5" type="ORF">AB8U03_15935</name>
</gene>
<keyword evidence="3 5" id="KW-0548">Nucleotidyltransferase</keyword>